<dbReference type="Proteomes" id="UP000645217">
    <property type="component" value="Unassembled WGS sequence"/>
</dbReference>
<gene>
    <name evidence="2" type="ORF">GCM10007964_44270</name>
</gene>
<dbReference type="AlphaFoldDB" id="A0A917RA66"/>
<evidence type="ECO:0000313" key="3">
    <source>
        <dbReference type="Proteomes" id="UP000645217"/>
    </source>
</evidence>
<proteinExistence type="predicted"/>
<keyword evidence="3" id="KW-1185">Reference proteome</keyword>
<reference evidence="2" key="1">
    <citation type="journal article" date="2014" name="Int. J. Syst. Evol. Microbiol.">
        <title>Complete genome sequence of Corynebacterium casei LMG S-19264T (=DSM 44701T), isolated from a smear-ripened cheese.</title>
        <authorList>
            <consortium name="US DOE Joint Genome Institute (JGI-PGF)"/>
            <person name="Walter F."/>
            <person name="Albersmeier A."/>
            <person name="Kalinowski J."/>
            <person name="Ruckert C."/>
        </authorList>
    </citation>
    <scope>NUCLEOTIDE SEQUENCE</scope>
    <source>
        <strain evidence="2">JCM 13064</strain>
    </source>
</reference>
<reference evidence="2" key="2">
    <citation type="submission" date="2020-09" db="EMBL/GenBank/DDBJ databases">
        <authorList>
            <person name="Sun Q."/>
            <person name="Ohkuma M."/>
        </authorList>
    </citation>
    <scope>NUCLEOTIDE SEQUENCE</scope>
    <source>
        <strain evidence="2">JCM 13064</strain>
    </source>
</reference>
<dbReference type="Gene3D" id="1.10.260.40">
    <property type="entry name" value="lambda repressor-like DNA-binding domains"/>
    <property type="match status" value="1"/>
</dbReference>
<name>A0A917RA66_9ACTN</name>
<evidence type="ECO:0000313" key="2">
    <source>
        <dbReference type="EMBL" id="GGK97205.1"/>
    </source>
</evidence>
<dbReference type="Pfam" id="PF19054">
    <property type="entry name" value="DUF5753"/>
    <property type="match status" value="1"/>
</dbReference>
<feature type="domain" description="HTH cro/C1-type" evidence="1">
    <location>
        <begin position="21"/>
        <end position="77"/>
    </location>
</feature>
<dbReference type="PROSITE" id="PS50943">
    <property type="entry name" value="HTH_CROC1"/>
    <property type="match status" value="1"/>
</dbReference>
<protein>
    <submittedName>
        <fullName evidence="2">Transcriptional regulator</fullName>
    </submittedName>
</protein>
<dbReference type="InterPro" id="IPR001387">
    <property type="entry name" value="Cro/C1-type_HTH"/>
</dbReference>
<dbReference type="Pfam" id="PF13560">
    <property type="entry name" value="HTH_31"/>
    <property type="match status" value="1"/>
</dbReference>
<evidence type="ECO:0000259" key="1">
    <source>
        <dbReference type="PROSITE" id="PS50943"/>
    </source>
</evidence>
<sequence length="274" mass="31182">MPSDCEIDPYESPRALFAFELRRHRQAAGLSMRQLGERIGYSDSLVNLVELCKRAPSRQFAELCDRALGLDGTMARLHAATTWRRAPEYLRPWLEEEEDATSLRTWQPTLVPGLLQTEEYAREILATWPGISTERVEERLVGRMERQAIFQRETPPDFTVIIDEDVITHVIGSPKIMRDQLAHLLEMAQHPQVTIQIVPYAARPHCGQAGGFVIAERHGHPYAAFADAQPLGRTFDERKLMAELIRRYDAIRADAVPFKESLRLIEEAVSRIGA</sequence>
<comment type="caution">
    <text evidence="2">The sequence shown here is derived from an EMBL/GenBank/DDBJ whole genome shotgun (WGS) entry which is preliminary data.</text>
</comment>
<accession>A0A917RA66</accession>
<dbReference type="InterPro" id="IPR043917">
    <property type="entry name" value="DUF5753"/>
</dbReference>
<dbReference type="SUPFAM" id="SSF47413">
    <property type="entry name" value="lambda repressor-like DNA-binding domains"/>
    <property type="match status" value="1"/>
</dbReference>
<dbReference type="InterPro" id="IPR010982">
    <property type="entry name" value="Lambda_DNA-bd_dom_sf"/>
</dbReference>
<dbReference type="EMBL" id="BMNT01000024">
    <property type="protein sequence ID" value="GGK97205.1"/>
    <property type="molecule type" value="Genomic_DNA"/>
</dbReference>
<organism evidence="2 3">
    <name type="scientific">Sphaerisporangium melleum</name>
    <dbReference type="NCBI Taxonomy" id="321316"/>
    <lineage>
        <taxon>Bacteria</taxon>
        <taxon>Bacillati</taxon>
        <taxon>Actinomycetota</taxon>
        <taxon>Actinomycetes</taxon>
        <taxon>Streptosporangiales</taxon>
        <taxon>Streptosporangiaceae</taxon>
        <taxon>Sphaerisporangium</taxon>
    </lineage>
</organism>
<dbReference type="CDD" id="cd00093">
    <property type="entry name" value="HTH_XRE"/>
    <property type="match status" value="1"/>
</dbReference>
<dbReference type="SMART" id="SM00530">
    <property type="entry name" value="HTH_XRE"/>
    <property type="match status" value="1"/>
</dbReference>
<dbReference type="RefSeq" id="WP_189164928.1">
    <property type="nucleotide sequence ID" value="NZ_BMNT01000024.1"/>
</dbReference>
<dbReference type="GO" id="GO:0003677">
    <property type="term" value="F:DNA binding"/>
    <property type="evidence" value="ECO:0007669"/>
    <property type="project" value="InterPro"/>
</dbReference>